<proteinExistence type="predicted"/>
<dbReference type="PIRSF" id="PIRSF017393">
    <property type="entry name" value="MTase_SAV2177"/>
    <property type="match status" value="1"/>
</dbReference>
<dbReference type="EMBL" id="BMUU01000006">
    <property type="protein sequence ID" value="GGY43680.1"/>
    <property type="molecule type" value="Genomic_DNA"/>
</dbReference>
<dbReference type="Gene3D" id="3.40.50.150">
    <property type="entry name" value="Vaccinia Virus protein VP39"/>
    <property type="match status" value="1"/>
</dbReference>
<sequence>MARMYDFLINGTDNYASDREACRTLLEIAPSTRELALINRAFLVRSVRYLAQECGIRRFIDHGSGLPTRPNVHQVAQESQPGAQVVYIDNDPLVHAHGRLMLAEDLKTTAVIEGDMRDVDGNFGRPEVRRLIEDGEPVAALFVSVLHCIPDADDPWQLVKDVADRLPDGSHLVVSQLASDHAQLRHEVTEFMRETTGGTWGRVRSTAEVRRYFDGLALQKAEEPVEVSTWYPDTDIFPRQATQEWIEYGGVGKVVRP</sequence>
<organism evidence="1 2">
    <name type="scientific">Streptomyces xanthochromogenes</name>
    <dbReference type="NCBI Taxonomy" id="67384"/>
    <lineage>
        <taxon>Bacteria</taxon>
        <taxon>Bacillati</taxon>
        <taxon>Actinomycetota</taxon>
        <taxon>Actinomycetes</taxon>
        <taxon>Kitasatosporales</taxon>
        <taxon>Streptomycetaceae</taxon>
        <taxon>Streptomyces</taxon>
    </lineage>
</organism>
<dbReference type="Pfam" id="PF04672">
    <property type="entry name" value="Methyltransf_19"/>
    <property type="match status" value="1"/>
</dbReference>
<comment type="caution">
    <text evidence="1">The sequence shown here is derived from an EMBL/GenBank/DDBJ whole genome shotgun (WGS) entry which is preliminary data.</text>
</comment>
<dbReference type="SUPFAM" id="SSF53335">
    <property type="entry name" value="S-adenosyl-L-methionine-dependent methyltransferases"/>
    <property type="match status" value="1"/>
</dbReference>
<evidence type="ECO:0000313" key="2">
    <source>
        <dbReference type="Proteomes" id="UP000600946"/>
    </source>
</evidence>
<keyword evidence="2" id="KW-1185">Reference proteome</keyword>
<dbReference type="InterPro" id="IPR029063">
    <property type="entry name" value="SAM-dependent_MTases_sf"/>
</dbReference>
<gene>
    <name evidence="1" type="ORF">GCM10010326_42550</name>
</gene>
<name>A0ABQ3ADN3_9ACTN</name>
<protein>
    <recommendedName>
        <fullName evidence="3">SAM-dependent methyltransferase</fullName>
    </recommendedName>
</protein>
<dbReference type="Proteomes" id="UP000600946">
    <property type="component" value="Unassembled WGS sequence"/>
</dbReference>
<reference evidence="2" key="1">
    <citation type="journal article" date="2019" name="Int. J. Syst. Evol. Microbiol.">
        <title>The Global Catalogue of Microorganisms (GCM) 10K type strain sequencing project: providing services to taxonomists for standard genome sequencing and annotation.</title>
        <authorList>
            <consortium name="The Broad Institute Genomics Platform"/>
            <consortium name="The Broad Institute Genome Sequencing Center for Infectious Disease"/>
            <person name="Wu L."/>
            <person name="Ma J."/>
        </authorList>
    </citation>
    <scope>NUCLEOTIDE SEQUENCE [LARGE SCALE GENOMIC DNA]</scope>
    <source>
        <strain evidence="2">JCM 4594</strain>
    </source>
</reference>
<accession>A0ABQ3ADN3</accession>
<evidence type="ECO:0000313" key="1">
    <source>
        <dbReference type="EMBL" id="GGY43680.1"/>
    </source>
</evidence>
<dbReference type="InterPro" id="IPR006764">
    <property type="entry name" value="SAM_dep_MeTrfase_SAV2177_type"/>
</dbReference>
<evidence type="ECO:0008006" key="3">
    <source>
        <dbReference type="Google" id="ProtNLM"/>
    </source>
</evidence>